<evidence type="ECO:0000313" key="9">
    <source>
        <dbReference type="Proteomes" id="UP000325105"/>
    </source>
</evidence>
<evidence type="ECO:0000259" key="7">
    <source>
        <dbReference type="SMART" id="SM00852"/>
    </source>
</evidence>
<evidence type="ECO:0000256" key="1">
    <source>
        <dbReference type="ARBA" id="ARBA00002901"/>
    </source>
</evidence>
<accession>A0A5S5DFK4</accession>
<dbReference type="GO" id="GO:0005829">
    <property type="term" value="C:cytosol"/>
    <property type="evidence" value="ECO:0007669"/>
    <property type="project" value="TreeGrafter"/>
</dbReference>
<dbReference type="SMART" id="SM00852">
    <property type="entry name" value="MoCF_biosynth"/>
    <property type="match status" value="1"/>
</dbReference>
<keyword evidence="6" id="KW-0808">Transferase</keyword>
<reference evidence="8 9" key="1">
    <citation type="submission" date="2019-07" db="EMBL/GenBank/DDBJ databases">
        <title>Genomic Encyclopedia of Archaeal and Bacterial Type Strains, Phase II (KMG-II): from individual species to whole genera.</title>
        <authorList>
            <person name="Goeker M."/>
        </authorList>
    </citation>
    <scope>NUCLEOTIDE SEQUENCE [LARGE SCALE GENOMIC DNA]</scope>
    <source>
        <strain evidence="8 9">DSM 18850</strain>
    </source>
</reference>
<dbReference type="GO" id="GO:0046872">
    <property type="term" value="F:metal ion binding"/>
    <property type="evidence" value="ECO:0007669"/>
    <property type="project" value="UniProtKB-UniRule"/>
</dbReference>
<comment type="catalytic activity">
    <reaction evidence="5">
        <text>adenylyl-molybdopterin + molybdate = Mo-molybdopterin + AMP + H(+)</text>
        <dbReference type="Rhea" id="RHEA:35047"/>
        <dbReference type="ChEBI" id="CHEBI:15378"/>
        <dbReference type="ChEBI" id="CHEBI:36264"/>
        <dbReference type="ChEBI" id="CHEBI:62727"/>
        <dbReference type="ChEBI" id="CHEBI:71302"/>
        <dbReference type="ChEBI" id="CHEBI:456215"/>
        <dbReference type="EC" id="2.10.1.1"/>
    </reaction>
</comment>
<dbReference type="PANTHER" id="PTHR10192:SF5">
    <property type="entry name" value="GEPHYRIN"/>
    <property type="match status" value="1"/>
</dbReference>
<dbReference type="CDD" id="cd00887">
    <property type="entry name" value="MoeA"/>
    <property type="match status" value="1"/>
</dbReference>
<dbReference type="Gene3D" id="3.90.105.10">
    <property type="entry name" value="Molybdopterin biosynthesis moea protein, domain 2"/>
    <property type="match status" value="1"/>
</dbReference>
<dbReference type="InterPro" id="IPR001453">
    <property type="entry name" value="MoaB/Mog_dom"/>
</dbReference>
<dbReference type="InterPro" id="IPR036135">
    <property type="entry name" value="MoeA_linker/N_sf"/>
</dbReference>
<name>A0A5S5DFK4_9SPHI</name>
<evidence type="ECO:0000256" key="5">
    <source>
        <dbReference type="ARBA" id="ARBA00047317"/>
    </source>
</evidence>
<dbReference type="Gene3D" id="2.170.190.11">
    <property type="entry name" value="Molybdopterin biosynthesis moea protein, domain 3"/>
    <property type="match status" value="1"/>
</dbReference>
<comment type="function">
    <text evidence="1 6">Catalyzes the insertion of molybdate into adenylated molybdopterin with the concomitant release of AMP.</text>
</comment>
<protein>
    <recommendedName>
        <fullName evidence="6">Molybdopterin molybdenumtransferase</fullName>
        <ecNumber evidence="6">2.10.1.1</ecNumber>
    </recommendedName>
</protein>
<dbReference type="Pfam" id="PF03453">
    <property type="entry name" value="MoeA_N"/>
    <property type="match status" value="1"/>
</dbReference>
<dbReference type="InterPro" id="IPR008284">
    <property type="entry name" value="MoCF_biosynth_CS"/>
</dbReference>
<dbReference type="PANTHER" id="PTHR10192">
    <property type="entry name" value="MOLYBDOPTERIN BIOSYNTHESIS PROTEIN"/>
    <property type="match status" value="1"/>
</dbReference>
<keyword evidence="6" id="KW-0500">Molybdenum</keyword>
<dbReference type="InterPro" id="IPR036688">
    <property type="entry name" value="MoeA_C_domain_IV_sf"/>
</dbReference>
<dbReference type="InterPro" id="IPR005111">
    <property type="entry name" value="MoeA_C_domain_IV"/>
</dbReference>
<dbReference type="PROSITE" id="PS01079">
    <property type="entry name" value="MOCF_BIOSYNTHESIS_2"/>
    <property type="match status" value="1"/>
</dbReference>
<dbReference type="Proteomes" id="UP000325105">
    <property type="component" value="Unassembled WGS sequence"/>
</dbReference>
<evidence type="ECO:0000313" key="8">
    <source>
        <dbReference type="EMBL" id="TYP94455.1"/>
    </source>
</evidence>
<dbReference type="SUPFAM" id="SSF63882">
    <property type="entry name" value="MoeA N-terminal region -like"/>
    <property type="match status" value="1"/>
</dbReference>
<dbReference type="NCBIfam" id="TIGR00177">
    <property type="entry name" value="molyb_syn"/>
    <property type="match status" value="1"/>
</dbReference>
<comment type="similarity">
    <text evidence="3 6">Belongs to the MoeA family.</text>
</comment>
<dbReference type="GO" id="GO:0006777">
    <property type="term" value="P:Mo-molybdopterin cofactor biosynthetic process"/>
    <property type="evidence" value="ECO:0007669"/>
    <property type="project" value="UniProtKB-UniRule"/>
</dbReference>
<comment type="cofactor">
    <cofactor evidence="6">
        <name>Mg(2+)</name>
        <dbReference type="ChEBI" id="CHEBI:18420"/>
    </cofactor>
</comment>
<dbReference type="Pfam" id="PF00994">
    <property type="entry name" value="MoCF_biosynth"/>
    <property type="match status" value="1"/>
</dbReference>
<keyword evidence="6" id="KW-0460">Magnesium</keyword>
<dbReference type="GO" id="GO:0061599">
    <property type="term" value="F:molybdopterin molybdotransferase activity"/>
    <property type="evidence" value="ECO:0007669"/>
    <property type="project" value="UniProtKB-UniRule"/>
</dbReference>
<keyword evidence="9" id="KW-1185">Reference proteome</keyword>
<dbReference type="Pfam" id="PF03454">
    <property type="entry name" value="MoeA_C"/>
    <property type="match status" value="1"/>
</dbReference>
<gene>
    <name evidence="8" type="ORF">BC792_112120</name>
</gene>
<keyword evidence="4 6" id="KW-0501">Molybdenum cofactor biosynthesis</keyword>
<dbReference type="AlphaFoldDB" id="A0A5S5DFK4"/>
<dbReference type="EMBL" id="VNHX01000012">
    <property type="protein sequence ID" value="TYP94455.1"/>
    <property type="molecule type" value="Genomic_DNA"/>
</dbReference>
<sequence>MEFITVHEAEEIILAETRSYGIEQLPIGRASGRVLAGTLRADRDLPPFDRATVDGIAIGAEAVARNIKQFTIKGVQAAGMEPIPLSGPDKCIEIMTGAAVHHSAVAIVRYEDVELDRPNAQLTGSSPLIGQHIHRMGQDKRVNDVVVPAGRIVGPSLMSIAASLGSSYIPVKKLPRVAVITTGSELVHIDDTPSPFQIRRSNDIAIQAALSRYGIYASAIHLSDDYKKMEACLTSCVQDYDVLLLTGGVSMGRFDYVPDVLSTLGVIKKFHKVKQRPGKPLWFGAFQHGPIVFAFPGNPVSVFMCLHRYFIPWLEESLGLNRPAEYAILQNDICFAPPLQYFPQVSVRISRHGLLEALPVRGNGSGDFANLAETNAFMELPLEHSVFRRGNAYRIWKYITH</sequence>
<evidence type="ECO:0000256" key="2">
    <source>
        <dbReference type="ARBA" id="ARBA00005046"/>
    </source>
</evidence>
<evidence type="ECO:0000256" key="6">
    <source>
        <dbReference type="RuleBase" id="RU365090"/>
    </source>
</evidence>
<evidence type="ECO:0000256" key="4">
    <source>
        <dbReference type="ARBA" id="ARBA00023150"/>
    </source>
</evidence>
<dbReference type="SUPFAM" id="SSF63867">
    <property type="entry name" value="MoeA C-terminal domain-like"/>
    <property type="match status" value="1"/>
</dbReference>
<dbReference type="Gene3D" id="2.40.340.10">
    <property type="entry name" value="MoeA, C-terminal, domain IV"/>
    <property type="match status" value="1"/>
</dbReference>
<feature type="domain" description="MoaB/Mog" evidence="7">
    <location>
        <begin position="178"/>
        <end position="317"/>
    </location>
</feature>
<dbReference type="OrthoDB" id="9804758at2"/>
<proteinExistence type="inferred from homology"/>
<comment type="caution">
    <text evidence="8">The sequence shown here is derived from an EMBL/GenBank/DDBJ whole genome shotgun (WGS) entry which is preliminary data.</text>
</comment>
<comment type="pathway">
    <text evidence="2 6">Cofactor biosynthesis; molybdopterin biosynthesis.</text>
</comment>
<dbReference type="SUPFAM" id="SSF53218">
    <property type="entry name" value="Molybdenum cofactor biosynthesis proteins"/>
    <property type="match status" value="1"/>
</dbReference>
<dbReference type="InterPro" id="IPR038987">
    <property type="entry name" value="MoeA-like"/>
</dbReference>
<dbReference type="InterPro" id="IPR005110">
    <property type="entry name" value="MoeA_linker/N"/>
</dbReference>
<organism evidence="8 9">
    <name type="scientific">Sphingobacterium allocomposti</name>
    <dbReference type="NCBI Taxonomy" id="415956"/>
    <lineage>
        <taxon>Bacteria</taxon>
        <taxon>Pseudomonadati</taxon>
        <taxon>Bacteroidota</taxon>
        <taxon>Sphingobacteriia</taxon>
        <taxon>Sphingobacteriales</taxon>
        <taxon>Sphingobacteriaceae</taxon>
        <taxon>Sphingobacterium</taxon>
    </lineage>
</organism>
<dbReference type="EC" id="2.10.1.1" evidence="6"/>
<evidence type="ECO:0000256" key="3">
    <source>
        <dbReference type="ARBA" id="ARBA00010763"/>
    </source>
</evidence>
<dbReference type="Gene3D" id="3.40.980.10">
    <property type="entry name" value="MoaB/Mog-like domain"/>
    <property type="match status" value="1"/>
</dbReference>
<dbReference type="InterPro" id="IPR036425">
    <property type="entry name" value="MoaB/Mog-like_dom_sf"/>
</dbReference>
<dbReference type="UniPathway" id="UPA00344"/>
<keyword evidence="6" id="KW-0479">Metal-binding</keyword>